<feature type="signal peptide" evidence="1">
    <location>
        <begin position="1"/>
        <end position="25"/>
    </location>
</feature>
<accession>A0A9P5STA1</accession>
<evidence type="ECO:0000256" key="1">
    <source>
        <dbReference type="SAM" id="SignalP"/>
    </source>
</evidence>
<dbReference type="Proteomes" id="UP000696485">
    <property type="component" value="Unassembled WGS sequence"/>
</dbReference>
<protein>
    <submittedName>
        <fullName evidence="2">Uncharacterized protein</fullName>
    </submittedName>
</protein>
<dbReference type="EMBL" id="JAAAUY010000030">
    <property type="protein sequence ID" value="KAF9337318.1"/>
    <property type="molecule type" value="Genomic_DNA"/>
</dbReference>
<dbReference type="AlphaFoldDB" id="A0A9P5STA1"/>
<sequence>MKFTVGSFSAIVLDTLTMAVNSADAVWTCYNNCMKEHLGYDYCNRTCRDQVCYRDCTKSGGSHSDCATQCRY</sequence>
<reference evidence="2" key="1">
    <citation type="journal article" date="2020" name="Fungal Divers.">
        <title>Resolving the Mortierellaceae phylogeny through synthesis of multi-gene phylogenetics and phylogenomics.</title>
        <authorList>
            <person name="Vandepol N."/>
            <person name="Liber J."/>
            <person name="Desiro A."/>
            <person name="Na H."/>
            <person name="Kennedy M."/>
            <person name="Barry K."/>
            <person name="Grigoriev I.V."/>
            <person name="Miller A.N."/>
            <person name="O'Donnell K."/>
            <person name="Stajich J.E."/>
            <person name="Bonito G."/>
        </authorList>
    </citation>
    <scope>NUCLEOTIDE SEQUENCE</scope>
    <source>
        <strain evidence="2">NVP1</strain>
    </source>
</reference>
<name>A0A9P5STA1_9FUNG</name>
<gene>
    <name evidence="2" type="ORF">BG006_005335</name>
</gene>
<organism evidence="2 3">
    <name type="scientific">Podila minutissima</name>
    <dbReference type="NCBI Taxonomy" id="64525"/>
    <lineage>
        <taxon>Eukaryota</taxon>
        <taxon>Fungi</taxon>
        <taxon>Fungi incertae sedis</taxon>
        <taxon>Mucoromycota</taxon>
        <taxon>Mortierellomycotina</taxon>
        <taxon>Mortierellomycetes</taxon>
        <taxon>Mortierellales</taxon>
        <taxon>Mortierellaceae</taxon>
        <taxon>Podila</taxon>
    </lineage>
</organism>
<evidence type="ECO:0000313" key="2">
    <source>
        <dbReference type="EMBL" id="KAF9337318.1"/>
    </source>
</evidence>
<feature type="chain" id="PRO_5040287476" evidence="1">
    <location>
        <begin position="26"/>
        <end position="72"/>
    </location>
</feature>
<keyword evidence="3" id="KW-1185">Reference proteome</keyword>
<evidence type="ECO:0000313" key="3">
    <source>
        <dbReference type="Proteomes" id="UP000696485"/>
    </source>
</evidence>
<proteinExistence type="predicted"/>
<keyword evidence="1" id="KW-0732">Signal</keyword>
<comment type="caution">
    <text evidence="2">The sequence shown here is derived from an EMBL/GenBank/DDBJ whole genome shotgun (WGS) entry which is preliminary data.</text>
</comment>